<dbReference type="OrthoDB" id="2720996at2759"/>
<keyword evidence="3" id="KW-1185">Reference proteome</keyword>
<dbReference type="EMBL" id="SGPM01000335">
    <property type="protein sequence ID" value="THH26555.1"/>
    <property type="molecule type" value="Genomic_DNA"/>
</dbReference>
<feature type="region of interest" description="Disordered" evidence="1">
    <location>
        <begin position="278"/>
        <end position="318"/>
    </location>
</feature>
<accession>A0A4S4MLK9</accession>
<gene>
    <name evidence="2" type="ORF">EUX98_g7634</name>
</gene>
<reference evidence="2 3" key="1">
    <citation type="submission" date="2019-02" db="EMBL/GenBank/DDBJ databases">
        <title>Genome sequencing of the rare red list fungi Antrodiella citrinella (Flaviporus citrinellus).</title>
        <authorList>
            <person name="Buettner E."/>
            <person name="Kellner H."/>
        </authorList>
    </citation>
    <scope>NUCLEOTIDE SEQUENCE [LARGE SCALE GENOMIC DNA]</scope>
    <source>
        <strain evidence="2 3">DSM 108506</strain>
    </source>
</reference>
<evidence type="ECO:0000313" key="3">
    <source>
        <dbReference type="Proteomes" id="UP000308730"/>
    </source>
</evidence>
<evidence type="ECO:0000313" key="2">
    <source>
        <dbReference type="EMBL" id="THH26555.1"/>
    </source>
</evidence>
<name>A0A4S4MLK9_9APHY</name>
<dbReference type="AlphaFoldDB" id="A0A4S4MLK9"/>
<protein>
    <recommendedName>
        <fullName evidence="4">CCHC-type domain-containing protein</fullName>
    </recommendedName>
</protein>
<comment type="caution">
    <text evidence="2">The sequence shown here is derived from an EMBL/GenBank/DDBJ whole genome shotgun (WGS) entry which is preliminary data.</text>
</comment>
<organism evidence="2 3">
    <name type="scientific">Antrodiella citrinella</name>
    <dbReference type="NCBI Taxonomy" id="2447956"/>
    <lineage>
        <taxon>Eukaryota</taxon>
        <taxon>Fungi</taxon>
        <taxon>Dikarya</taxon>
        <taxon>Basidiomycota</taxon>
        <taxon>Agaricomycotina</taxon>
        <taxon>Agaricomycetes</taxon>
        <taxon>Polyporales</taxon>
        <taxon>Steccherinaceae</taxon>
        <taxon>Antrodiella</taxon>
    </lineage>
</organism>
<proteinExistence type="predicted"/>
<evidence type="ECO:0000256" key="1">
    <source>
        <dbReference type="SAM" id="MobiDB-lite"/>
    </source>
</evidence>
<evidence type="ECO:0008006" key="4">
    <source>
        <dbReference type="Google" id="ProtNLM"/>
    </source>
</evidence>
<dbReference type="Proteomes" id="UP000308730">
    <property type="component" value="Unassembled WGS sequence"/>
</dbReference>
<sequence>METTPATQIVPTSQPGIKSQFTDFTDPSVGIPDALCQNPPMSPDDPALKFSFENLSPHLVSHQDSVDLVLARELDLYSDKDNSLLTCSFEAHNSDSPTDVLWQASQSLARVGLVLGHDTFIQRNGKLHNDFPRRWGEFIAVLRALNHVTSAILHDQAHYSTEVRTLLEAAKRPPPLAPEVLKGLAEIHENVQSVHRTQAVMHQDALASRSANSAQNTAIRDLIQDVIVRMNGMSLSGGPRAPTPALKRPAPEAKAKGKGLEAPHISWAAIVAAQEQHEEDVEEMYADSPPPSPKVLDRKRPAPVDSRVATPNPGAPKRVREDIRPVAAPVRGRPGCGRGGVVVRTRGHTASPSPAPEPARNPIEAQAKMIGNLMVTSQAAGLDTETTAMLNDPAPRMEVDTPTARQVEAFPTRRNEKLAEAKAISLNARAKPIADAKKVVICRFPTELDGGGACFVKESQVIKDAFPKGFAANGLQSLNRVVDTRHAKDGALTLIFQFPPSEAETRMVPRVLEAWLRSQGVIHPASTVTADLYLDTVFMQVHNVRVQGSDGAELPLADIERAIRRGNKWLTDFELKDPILKTTAKLGDRLMPFSQQLRAWILSSIKDEAYGVVECSFRDTRSGVVAARIIQKKSLRINLVDCPVHIMSTNPHVPQCQNCFCWGHLAYACKKVPVCSFCGRRGHKIEDHNVMASCCSAATNTKDKALPPLEFCDATTSCRPRCHNCGEPHAATARICDFFKKRTNSG</sequence>